<proteinExistence type="inferred from homology"/>
<dbReference type="Gene3D" id="3.20.20.70">
    <property type="entry name" value="Aldolase class I"/>
    <property type="match status" value="1"/>
</dbReference>
<dbReference type="SUPFAM" id="SSF51569">
    <property type="entry name" value="Aldolase"/>
    <property type="match status" value="1"/>
</dbReference>
<dbReference type="PIRSF" id="PIRSF001365">
    <property type="entry name" value="DHDPS"/>
    <property type="match status" value="1"/>
</dbReference>
<dbReference type="GO" id="GO:0008840">
    <property type="term" value="F:4-hydroxy-tetrahydrodipicolinate synthase activity"/>
    <property type="evidence" value="ECO:0007669"/>
    <property type="project" value="TreeGrafter"/>
</dbReference>
<sequence>MIFYGCELNRANLWLGQSRDERKQLIHAARQALNAINLHNVPIVAGTGAASTRESIELCKDAAEAGSDYVMVIPPGYYSGALISNSKAIEKFFTDIAQVSPIPVIVYNFPAVSGGIDMDSDLIVAIIKSSPNICGVKLTCANVGKLTRVMAQVSNPEFQKQYPRSTATPFRAIDGFIDFLLPSISVGSAGAISGLPNIAPDPDSLKEATELQNIIALADGIALKIGIAGMKKLLHRHFGYGDKPRLPLLPMDDQVADSVFDDPFLTALVALELTL</sequence>
<evidence type="ECO:0008006" key="7">
    <source>
        <dbReference type="Google" id="ProtNLM"/>
    </source>
</evidence>
<dbReference type="InterPro" id="IPR002220">
    <property type="entry name" value="DapA-like"/>
</dbReference>
<dbReference type="PANTHER" id="PTHR12128">
    <property type="entry name" value="DIHYDRODIPICOLINATE SYNTHASE"/>
    <property type="match status" value="1"/>
</dbReference>
<evidence type="ECO:0000256" key="1">
    <source>
        <dbReference type="ARBA" id="ARBA00023239"/>
    </source>
</evidence>
<evidence type="ECO:0000256" key="3">
    <source>
        <dbReference type="PIRSR" id="PIRSR001365-1"/>
    </source>
</evidence>
<organism evidence="5 6">
    <name type="scientific">Penicillium angulare</name>
    <dbReference type="NCBI Taxonomy" id="116970"/>
    <lineage>
        <taxon>Eukaryota</taxon>
        <taxon>Fungi</taxon>
        <taxon>Dikarya</taxon>
        <taxon>Ascomycota</taxon>
        <taxon>Pezizomycotina</taxon>
        <taxon>Eurotiomycetes</taxon>
        <taxon>Eurotiomycetidae</taxon>
        <taxon>Eurotiales</taxon>
        <taxon>Aspergillaceae</taxon>
        <taxon>Penicillium</taxon>
    </lineage>
</organism>
<accession>A0A9W9ESS8</accession>
<dbReference type="SMART" id="SM01130">
    <property type="entry name" value="DHDPS"/>
    <property type="match status" value="1"/>
</dbReference>
<feature type="active site" description="Schiff-base intermediate with substrate" evidence="3">
    <location>
        <position position="137"/>
    </location>
</feature>
<keyword evidence="1 2" id="KW-0456">Lyase</keyword>
<evidence type="ECO:0000313" key="6">
    <source>
        <dbReference type="Proteomes" id="UP001149165"/>
    </source>
</evidence>
<dbReference type="Proteomes" id="UP001149165">
    <property type="component" value="Unassembled WGS sequence"/>
</dbReference>
<dbReference type="PANTHER" id="PTHR12128:SF66">
    <property type="entry name" value="4-HYDROXY-2-OXOGLUTARATE ALDOLASE, MITOCHONDRIAL"/>
    <property type="match status" value="1"/>
</dbReference>
<evidence type="ECO:0000256" key="4">
    <source>
        <dbReference type="PIRSR" id="PIRSR001365-2"/>
    </source>
</evidence>
<dbReference type="AlphaFoldDB" id="A0A9W9ESS8"/>
<evidence type="ECO:0000256" key="2">
    <source>
        <dbReference type="PIRNR" id="PIRNR001365"/>
    </source>
</evidence>
<dbReference type="PRINTS" id="PR00146">
    <property type="entry name" value="DHPICSNTHASE"/>
</dbReference>
<dbReference type="InterPro" id="IPR013785">
    <property type="entry name" value="Aldolase_TIM"/>
</dbReference>
<dbReference type="EMBL" id="JAPQKH010000007">
    <property type="protein sequence ID" value="KAJ5087250.1"/>
    <property type="molecule type" value="Genomic_DNA"/>
</dbReference>
<feature type="active site" description="Proton donor/acceptor" evidence="3">
    <location>
        <position position="107"/>
    </location>
</feature>
<name>A0A9W9ESS8_9EURO</name>
<comment type="caution">
    <text evidence="5">The sequence shown here is derived from an EMBL/GenBank/DDBJ whole genome shotgun (WGS) entry which is preliminary data.</text>
</comment>
<gene>
    <name evidence="5" type="ORF">N7456_010866</name>
</gene>
<evidence type="ECO:0000313" key="5">
    <source>
        <dbReference type="EMBL" id="KAJ5087250.1"/>
    </source>
</evidence>
<feature type="binding site" evidence="4">
    <location>
        <position position="192"/>
    </location>
    <ligand>
        <name>pyruvate</name>
        <dbReference type="ChEBI" id="CHEBI:15361"/>
    </ligand>
</feature>
<dbReference type="Pfam" id="PF00701">
    <property type="entry name" value="DHDPS"/>
    <property type="match status" value="1"/>
</dbReference>
<reference evidence="5" key="1">
    <citation type="submission" date="2022-11" db="EMBL/GenBank/DDBJ databases">
        <authorList>
            <person name="Petersen C."/>
        </authorList>
    </citation>
    <scope>NUCLEOTIDE SEQUENCE</scope>
    <source>
        <strain evidence="5">IBT 30069</strain>
    </source>
</reference>
<dbReference type="CDD" id="cd00408">
    <property type="entry name" value="DHDPS-like"/>
    <property type="match status" value="1"/>
</dbReference>
<protein>
    <recommendedName>
        <fullName evidence="7">Dihydrodipicolinate synthase</fullName>
    </recommendedName>
</protein>
<reference evidence="5" key="2">
    <citation type="journal article" date="2023" name="IMA Fungus">
        <title>Comparative genomic study of the Penicillium genus elucidates a diverse pangenome and 15 lateral gene transfer events.</title>
        <authorList>
            <person name="Petersen C."/>
            <person name="Sorensen T."/>
            <person name="Nielsen M.R."/>
            <person name="Sondergaard T.E."/>
            <person name="Sorensen J.L."/>
            <person name="Fitzpatrick D.A."/>
            <person name="Frisvad J.C."/>
            <person name="Nielsen K.L."/>
        </authorList>
    </citation>
    <scope>NUCLEOTIDE SEQUENCE</scope>
    <source>
        <strain evidence="5">IBT 30069</strain>
    </source>
</reference>
<comment type="similarity">
    <text evidence="2">Belongs to the DapA family.</text>
</comment>
<dbReference type="OrthoDB" id="191315at2759"/>
<keyword evidence="6" id="KW-1185">Reference proteome</keyword>